<organism evidence="1 2">
    <name type="scientific">Rhizopus delemar</name>
    <dbReference type="NCBI Taxonomy" id="936053"/>
    <lineage>
        <taxon>Eukaryota</taxon>
        <taxon>Fungi</taxon>
        <taxon>Fungi incertae sedis</taxon>
        <taxon>Mucoromycota</taxon>
        <taxon>Mucoromycotina</taxon>
        <taxon>Mucoromycetes</taxon>
        <taxon>Mucorales</taxon>
        <taxon>Mucorineae</taxon>
        <taxon>Rhizopodaceae</taxon>
        <taxon>Rhizopus</taxon>
    </lineage>
</organism>
<sequence>MQCTNFIGSVTDQRLRSLNAKASAIAQATTNGADDQETICATDTHNNDYTSFHDNPWFFRGNNITRMFKDYQSVVHGLINKYTTLPLELYLNELAALTHILVLNKHQHSSIVMKAFLAELLDELIELLPSESMNYNLDFNDQHYMTLTRTITNLSMSSTTREQAILELTAMSADMEYGPRRLIRGITNLIQKLPNTPLKDSNDVSEIEIWSTYFDPLLLCLICDPNRLVHLCWANVIPTEGGKSRPDAIIAKKQQLEYEGSIGHGEVKVNQGNASKYLLCMDTFHLAVFNKNAIDVNKLNGLLAFQIRGFNDTFFVSRLVTNGIYAFFEIACLRFP</sequence>
<evidence type="ECO:0000313" key="2">
    <source>
        <dbReference type="Proteomes" id="UP000740926"/>
    </source>
</evidence>
<dbReference type="EMBL" id="JAANIU010003559">
    <property type="protein sequence ID" value="KAG1561783.1"/>
    <property type="molecule type" value="Genomic_DNA"/>
</dbReference>
<comment type="caution">
    <text evidence="1">The sequence shown here is derived from an EMBL/GenBank/DDBJ whole genome shotgun (WGS) entry which is preliminary data.</text>
</comment>
<name>A0A9P6YRP7_9FUNG</name>
<protein>
    <submittedName>
        <fullName evidence="1">Uncharacterized protein</fullName>
    </submittedName>
</protein>
<dbReference type="AlphaFoldDB" id="A0A9P6YRP7"/>
<evidence type="ECO:0000313" key="1">
    <source>
        <dbReference type="EMBL" id="KAG1561783.1"/>
    </source>
</evidence>
<gene>
    <name evidence="1" type="ORF">G6F50_012165</name>
</gene>
<accession>A0A9P6YRP7</accession>
<keyword evidence="2" id="KW-1185">Reference proteome</keyword>
<proteinExistence type="predicted"/>
<reference evidence="1 2" key="1">
    <citation type="journal article" date="2020" name="Microb. Genom.">
        <title>Genetic diversity of clinical and environmental Mucorales isolates obtained from an investigation of mucormycosis cases among solid organ transplant recipients.</title>
        <authorList>
            <person name="Nguyen M.H."/>
            <person name="Kaul D."/>
            <person name="Muto C."/>
            <person name="Cheng S.J."/>
            <person name="Richter R.A."/>
            <person name="Bruno V.M."/>
            <person name="Liu G."/>
            <person name="Beyhan S."/>
            <person name="Sundermann A.J."/>
            <person name="Mounaud S."/>
            <person name="Pasculle A.W."/>
            <person name="Nierman W.C."/>
            <person name="Driscoll E."/>
            <person name="Cumbie R."/>
            <person name="Clancy C.J."/>
            <person name="Dupont C.L."/>
        </authorList>
    </citation>
    <scope>NUCLEOTIDE SEQUENCE [LARGE SCALE GENOMIC DNA]</scope>
    <source>
        <strain evidence="1 2">GL24</strain>
    </source>
</reference>
<dbReference type="Proteomes" id="UP000740926">
    <property type="component" value="Unassembled WGS sequence"/>
</dbReference>